<proteinExistence type="predicted"/>
<dbReference type="Proteomes" id="UP000287166">
    <property type="component" value="Unassembled WGS sequence"/>
</dbReference>
<gene>
    <name evidence="1" type="ORF">SCP_1900560</name>
</gene>
<accession>A0A401H6Y4</accession>
<sequence length="681" mass="76759">MSSSIEKFPGELLEEILRDAIIIPDERFLAFRTASTFATFVPSTAPGILRVSRRWHQIGTPWLYESIILRTSAHVALVCRALAAFPLLATRIRRLRIEVGPSDSLNFIVWSAGPTIHTIYLAVDLPDDIFHSAPYLSVGSEFSRALRRSNPSRLVLDGLDYRNRLNTIIRQTLSEVIPSWFNLVQVDLNYLSMALALALRGGPSVRQIFLRQNIMCKFIPILRALAGGSSLQVIHCHHMPNLNILEKISIRLLDIIQFGDASAATVLKRTKMYALSCAAPDLPDEVWSRILAFAMHVHHPDYVDLSVDGFHQSVHEHINATRCSIVLVCRRFNRLGTPFLHAFPILANSKLVQCYLRLLQRQPQLARFIRAFPWTIGSMISLAFEDFFIKSTVISLVALLTALVHATPYFRVFPQLAEEFAEGENSPLISADQLLLDGEEDVFISPSAFLPFSQLRSLELSCGCTSFDSGDVPHDALPALTTLKILNCGSSLVKLFIEMRLPSLREVEINGTQIDVVYRFLVQHGFALERLAACAMQYLDACPTNVLDLCPHLIELTILDAYLVRSISFLPLPRLAIKYAQYLMRPPLGFIADAAPHTTLKRISLCSIGYKHFPVHELMQLCSRIVPHPLMALEEIATPLTYFLPRNEVELNDHHLRECARHMLEHGIAFVDHDGNRWTRV</sequence>
<protein>
    <submittedName>
        <fullName evidence="1">Uncharacterized protein</fullName>
    </submittedName>
</protein>
<evidence type="ECO:0000313" key="1">
    <source>
        <dbReference type="EMBL" id="GBE90207.1"/>
    </source>
</evidence>
<keyword evidence="2" id="KW-1185">Reference proteome</keyword>
<dbReference type="OrthoDB" id="2908272at2759"/>
<dbReference type="AlphaFoldDB" id="A0A401H6Y4"/>
<dbReference type="InterPro" id="IPR032675">
    <property type="entry name" value="LRR_dom_sf"/>
</dbReference>
<evidence type="ECO:0000313" key="2">
    <source>
        <dbReference type="Proteomes" id="UP000287166"/>
    </source>
</evidence>
<dbReference type="RefSeq" id="XP_027621120.1">
    <property type="nucleotide sequence ID" value="XM_027765319.1"/>
</dbReference>
<dbReference type="EMBL" id="BFAD01000019">
    <property type="protein sequence ID" value="GBE90207.1"/>
    <property type="molecule type" value="Genomic_DNA"/>
</dbReference>
<dbReference type="InParanoid" id="A0A401H6Y4"/>
<dbReference type="SUPFAM" id="SSF52047">
    <property type="entry name" value="RNI-like"/>
    <property type="match status" value="1"/>
</dbReference>
<dbReference type="Gene3D" id="3.80.10.10">
    <property type="entry name" value="Ribonuclease Inhibitor"/>
    <property type="match status" value="1"/>
</dbReference>
<dbReference type="GeneID" id="38787124"/>
<name>A0A401H6Y4_9APHY</name>
<organism evidence="1 2">
    <name type="scientific">Sparassis crispa</name>
    <dbReference type="NCBI Taxonomy" id="139825"/>
    <lineage>
        <taxon>Eukaryota</taxon>
        <taxon>Fungi</taxon>
        <taxon>Dikarya</taxon>
        <taxon>Basidiomycota</taxon>
        <taxon>Agaricomycotina</taxon>
        <taxon>Agaricomycetes</taxon>
        <taxon>Polyporales</taxon>
        <taxon>Sparassidaceae</taxon>
        <taxon>Sparassis</taxon>
    </lineage>
</organism>
<reference evidence="1 2" key="1">
    <citation type="journal article" date="2018" name="Sci. Rep.">
        <title>Genome sequence of the cauliflower mushroom Sparassis crispa (Hanabiratake) and its association with beneficial usage.</title>
        <authorList>
            <person name="Kiyama R."/>
            <person name="Furutani Y."/>
            <person name="Kawaguchi K."/>
            <person name="Nakanishi T."/>
        </authorList>
    </citation>
    <scope>NUCLEOTIDE SEQUENCE [LARGE SCALE GENOMIC DNA]</scope>
</reference>
<comment type="caution">
    <text evidence="1">The sequence shown here is derived from an EMBL/GenBank/DDBJ whole genome shotgun (WGS) entry which is preliminary data.</text>
</comment>